<dbReference type="RefSeq" id="WP_093182362.1">
    <property type="nucleotide sequence ID" value="NZ_FMYH01000002.1"/>
</dbReference>
<keyword evidence="3" id="KW-1185">Reference proteome</keyword>
<dbReference type="AlphaFoldDB" id="A0A1G6KZ45"/>
<proteinExistence type="predicted"/>
<name>A0A1G6KZ45_9MICO</name>
<reference evidence="2 3" key="1">
    <citation type="submission" date="2016-09" db="EMBL/GenBank/DDBJ databases">
        <authorList>
            <person name="Capua I."/>
            <person name="De Benedictis P."/>
            <person name="Joannis T."/>
            <person name="Lombin L.H."/>
            <person name="Cattoli G."/>
        </authorList>
    </citation>
    <scope>NUCLEOTIDE SEQUENCE [LARGE SCALE GENOMIC DNA]</scope>
    <source>
        <strain evidence="2 3">ISLP-3</strain>
    </source>
</reference>
<feature type="compositionally biased region" description="Basic and acidic residues" evidence="1">
    <location>
        <begin position="50"/>
        <end position="59"/>
    </location>
</feature>
<accession>A0A1G6KZ45</accession>
<protein>
    <submittedName>
        <fullName evidence="2">Uncharacterized protein</fullName>
    </submittedName>
</protein>
<dbReference type="STRING" id="1814289.SAMN05216410_1723"/>
<evidence type="ECO:0000313" key="3">
    <source>
        <dbReference type="Proteomes" id="UP000199039"/>
    </source>
</evidence>
<feature type="region of interest" description="Disordered" evidence="1">
    <location>
        <begin position="41"/>
        <end position="74"/>
    </location>
</feature>
<evidence type="ECO:0000313" key="2">
    <source>
        <dbReference type="EMBL" id="SDC36224.1"/>
    </source>
</evidence>
<sequence>MTYETFTEALSVLFSAELDDPRVAEAAADWVDCMADAGFTDLATPEDDETSMRSADRDLSAGSPAGSGPSSDARAEFRALELSTALADFRCKQKVDWDTTEQQVRFELEKTFIKDNKALLDEYVAALTEARQPIG</sequence>
<feature type="compositionally biased region" description="Low complexity" evidence="1">
    <location>
        <begin position="60"/>
        <end position="71"/>
    </location>
</feature>
<dbReference type="Proteomes" id="UP000199039">
    <property type="component" value="Unassembled WGS sequence"/>
</dbReference>
<dbReference type="OrthoDB" id="3403621at2"/>
<organism evidence="2 3">
    <name type="scientific">Sanguibacter gelidistatuariae</name>
    <dbReference type="NCBI Taxonomy" id="1814289"/>
    <lineage>
        <taxon>Bacteria</taxon>
        <taxon>Bacillati</taxon>
        <taxon>Actinomycetota</taxon>
        <taxon>Actinomycetes</taxon>
        <taxon>Micrococcales</taxon>
        <taxon>Sanguibacteraceae</taxon>
        <taxon>Sanguibacter</taxon>
    </lineage>
</organism>
<gene>
    <name evidence="2" type="ORF">SAMN05216410_1723</name>
</gene>
<evidence type="ECO:0000256" key="1">
    <source>
        <dbReference type="SAM" id="MobiDB-lite"/>
    </source>
</evidence>
<dbReference type="EMBL" id="FMYH01000002">
    <property type="protein sequence ID" value="SDC36224.1"/>
    <property type="molecule type" value="Genomic_DNA"/>
</dbReference>